<proteinExistence type="predicted"/>
<name>A0AAN5CYZ7_9BILA</name>
<sequence>MFIHVRMAYSGMVRIQNNPDGSLSPPSPISAQSTRLPALDCHPGLEGGIVALVGERRTRSDPRRGIGRVKSTAAAASDRALLSHDDVVSIESTEVLESLALVLPRGRIHSVLAQRIIRIPRGKDGGDDESEEDDSLHWKEEEWRRIG</sequence>
<dbReference type="Proteomes" id="UP001328107">
    <property type="component" value="Unassembled WGS sequence"/>
</dbReference>
<evidence type="ECO:0000313" key="2">
    <source>
        <dbReference type="EMBL" id="GMR53269.1"/>
    </source>
</evidence>
<evidence type="ECO:0000256" key="1">
    <source>
        <dbReference type="SAM" id="MobiDB-lite"/>
    </source>
</evidence>
<gene>
    <name evidence="2" type="ORF">PMAYCL1PPCAC_23464</name>
</gene>
<organism evidence="2 3">
    <name type="scientific">Pristionchus mayeri</name>
    <dbReference type="NCBI Taxonomy" id="1317129"/>
    <lineage>
        <taxon>Eukaryota</taxon>
        <taxon>Metazoa</taxon>
        <taxon>Ecdysozoa</taxon>
        <taxon>Nematoda</taxon>
        <taxon>Chromadorea</taxon>
        <taxon>Rhabditida</taxon>
        <taxon>Rhabditina</taxon>
        <taxon>Diplogasteromorpha</taxon>
        <taxon>Diplogasteroidea</taxon>
        <taxon>Neodiplogasteridae</taxon>
        <taxon>Pristionchus</taxon>
    </lineage>
</organism>
<protein>
    <submittedName>
        <fullName evidence="2">Uncharacterized protein</fullName>
    </submittedName>
</protein>
<feature type="region of interest" description="Disordered" evidence="1">
    <location>
        <begin position="121"/>
        <end position="147"/>
    </location>
</feature>
<feature type="compositionally biased region" description="Basic and acidic residues" evidence="1">
    <location>
        <begin position="135"/>
        <end position="147"/>
    </location>
</feature>
<feature type="non-terminal residue" evidence="2">
    <location>
        <position position="147"/>
    </location>
</feature>
<keyword evidence="3" id="KW-1185">Reference proteome</keyword>
<comment type="caution">
    <text evidence="2">The sequence shown here is derived from an EMBL/GenBank/DDBJ whole genome shotgun (WGS) entry which is preliminary data.</text>
</comment>
<dbReference type="AlphaFoldDB" id="A0AAN5CYZ7"/>
<accession>A0AAN5CYZ7</accession>
<dbReference type="EMBL" id="BTRK01000005">
    <property type="protein sequence ID" value="GMR53269.1"/>
    <property type="molecule type" value="Genomic_DNA"/>
</dbReference>
<reference evidence="3" key="1">
    <citation type="submission" date="2022-10" db="EMBL/GenBank/DDBJ databases">
        <title>Genome assembly of Pristionchus species.</title>
        <authorList>
            <person name="Yoshida K."/>
            <person name="Sommer R.J."/>
        </authorList>
    </citation>
    <scope>NUCLEOTIDE SEQUENCE [LARGE SCALE GENOMIC DNA]</scope>
    <source>
        <strain evidence="3">RS5460</strain>
    </source>
</reference>
<evidence type="ECO:0000313" key="3">
    <source>
        <dbReference type="Proteomes" id="UP001328107"/>
    </source>
</evidence>